<proteinExistence type="predicted"/>
<dbReference type="Pfam" id="PF13374">
    <property type="entry name" value="TPR_10"/>
    <property type="match status" value="1"/>
</dbReference>
<dbReference type="GO" id="GO:1990756">
    <property type="term" value="F:ubiquitin-like ligase-substrate adaptor activity"/>
    <property type="evidence" value="ECO:0007669"/>
    <property type="project" value="TreeGrafter"/>
</dbReference>
<accession>A0A0X3P1J3</accession>
<gene>
    <name evidence="2" type="ORF">TR168036</name>
</gene>
<sequence>MYPRSLAVRMAEVNACCTLAGLSRLAVSRLSHESGLYKLISETSHVFPQVLPFTTPTELEAFYKTEHFGSFTDFETFYGVLRYFTVSDALKDVYLRQNFSLQQLCVLRLTSLPPSLVNIHVLLNLPVRIFRDFIICNFVVFWLPITHAFFHSDKNSSQSFEVVFAFLSNLKIFERMFDSCKEIQLFIHSFLQHSHTYSVCNNGAISVTPAPNGKDLSPLIPPHELAHRLVANVESNLSSVFKSVPCSSAGSIRLIEAAVVVGLKVGNFLNESSEYANGYSAAHLVYKYVRAHAQAYAIPNTLSIRWEYEAMCIMLRSMNSHNMYLEHEHRLMFCQEAPRLLHRILQLGINANRSSPRKSEISEDLLLSSLPPELLQPQKTSVRKNLEAIRIYCGTGTRITDIPFSESTENLFSSSSTSSSSIFEELCPLGLEDSSLNASTSNDWPLESLPSIRIPTEVPPEDAVSHEVDCATLPVVEKTSSDETAFLSTAFLHAQLAIFYYSMCNYRLAYQFTVLAMDEIGGLQGVAARGPSAATPHLHSSVVVEVLRIACRVCIIQRKYALGMRIIRRAIAYARKHIGKQNVTYANLLLEYGCLLLNTDKTHRAASIYRLGLAIILDCLPGASVMAALALEDIAYAYYVLEYSSGDFVYAIECADVAGTILKRLQYEVCMQAASANRVKALILEEIALDDNDPSRTKSYLYTARDLHLQSLDLCERTFGTWNIQTAKHFGNLGRLFQSMEHNKAAEEMHLKAIMIKERLLGANDFEVGLSVGHLASLYNYHMNRYHEAELLYLRSIKISLNLFGPTYSGLEYDYRGLQRVYRKLGETAKLQHYQSLFDEWHMQRQSLGFLEPTDSEPIEPSFRSGTLEEGQRVAAEDEENEEEEENALTQLLEDYRVEFSSVFGQSAGVSGSSKVESTSDSSQASPGRSISPAPGGENSRSTGY</sequence>
<dbReference type="Gene3D" id="1.25.40.10">
    <property type="entry name" value="Tetratricopeptide repeat domain"/>
    <property type="match status" value="2"/>
</dbReference>
<dbReference type="PANTHER" id="PTHR46575:SF1">
    <property type="entry name" value="AMYLOID PROTEIN-BINDING PROTEIN 2"/>
    <property type="match status" value="1"/>
</dbReference>
<dbReference type="SUPFAM" id="SSF48452">
    <property type="entry name" value="TPR-like"/>
    <property type="match status" value="1"/>
</dbReference>
<feature type="compositionally biased region" description="Acidic residues" evidence="1">
    <location>
        <begin position="877"/>
        <end position="887"/>
    </location>
</feature>
<evidence type="ECO:0000313" key="2">
    <source>
        <dbReference type="EMBL" id="JAP45735.1"/>
    </source>
</evidence>
<dbReference type="GO" id="GO:0031462">
    <property type="term" value="C:Cul2-RING ubiquitin ligase complex"/>
    <property type="evidence" value="ECO:0007669"/>
    <property type="project" value="TreeGrafter"/>
</dbReference>
<dbReference type="GO" id="GO:0043161">
    <property type="term" value="P:proteasome-mediated ubiquitin-dependent protein catabolic process"/>
    <property type="evidence" value="ECO:0007669"/>
    <property type="project" value="TreeGrafter"/>
</dbReference>
<feature type="compositionally biased region" description="Polar residues" evidence="1">
    <location>
        <begin position="907"/>
        <end position="929"/>
    </location>
</feature>
<dbReference type="InterPro" id="IPR042476">
    <property type="entry name" value="APPBP2"/>
</dbReference>
<evidence type="ECO:0008006" key="3">
    <source>
        <dbReference type="Google" id="ProtNLM"/>
    </source>
</evidence>
<protein>
    <recommendedName>
        <fullName evidence="3">Amyloid protein-binding protein 2</fullName>
    </recommendedName>
</protein>
<dbReference type="EMBL" id="GEEE01017490">
    <property type="protein sequence ID" value="JAP45735.1"/>
    <property type="molecule type" value="Transcribed_RNA"/>
</dbReference>
<dbReference type="AlphaFoldDB" id="A0A0X3P1J3"/>
<dbReference type="InterPro" id="IPR011990">
    <property type="entry name" value="TPR-like_helical_dom_sf"/>
</dbReference>
<reference evidence="2" key="1">
    <citation type="submission" date="2016-01" db="EMBL/GenBank/DDBJ databases">
        <title>Reference transcriptome for the parasite Schistocephalus solidus: insights into the molecular evolution of parasitism.</title>
        <authorList>
            <person name="Hebert F.O."/>
            <person name="Grambauer S."/>
            <person name="Barber I."/>
            <person name="Landry C.R."/>
            <person name="Aubin-Horth N."/>
        </authorList>
    </citation>
    <scope>NUCLEOTIDE SEQUENCE</scope>
</reference>
<feature type="region of interest" description="Disordered" evidence="1">
    <location>
        <begin position="907"/>
        <end position="945"/>
    </location>
</feature>
<name>A0A0X3P1J3_SCHSO</name>
<dbReference type="GO" id="GO:0006886">
    <property type="term" value="P:intracellular protein transport"/>
    <property type="evidence" value="ECO:0007669"/>
    <property type="project" value="InterPro"/>
</dbReference>
<organism evidence="2">
    <name type="scientific">Schistocephalus solidus</name>
    <name type="common">Tapeworm</name>
    <dbReference type="NCBI Taxonomy" id="70667"/>
    <lineage>
        <taxon>Eukaryota</taxon>
        <taxon>Metazoa</taxon>
        <taxon>Spiralia</taxon>
        <taxon>Lophotrochozoa</taxon>
        <taxon>Platyhelminthes</taxon>
        <taxon>Cestoda</taxon>
        <taxon>Eucestoda</taxon>
        <taxon>Diphyllobothriidea</taxon>
        <taxon>Diphyllobothriidae</taxon>
        <taxon>Schistocephalus</taxon>
    </lineage>
</organism>
<dbReference type="PANTHER" id="PTHR46575">
    <property type="entry name" value="AMYLOID PROTEIN-BINDING PROTEIN 2"/>
    <property type="match status" value="1"/>
</dbReference>
<feature type="region of interest" description="Disordered" evidence="1">
    <location>
        <begin position="852"/>
        <end position="887"/>
    </location>
</feature>
<evidence type="ECO:0000256" key="1">
    <source>
        <dbReference type="SAM" id="MobiDB-lite"/>
    </source>
</evidence>